<feature type="transmembrane region" description="Helical" evidence="2">
    <location>
        <begin position="119"/>
        <end position="145"/>
    </location>
</feature>
<evidence type="ECO:0000256" key="2">
    <source>
        <dbReference type="SAM" id="Phobius"/>
    </source>
</evidence>
<gene>
    <name evidence="4" type="ORF">BDQ12DRAFT_680734</name>
</gene>
<keyword evidence="2" id="KW-0812">Transmembrane</keyword>
<feature type="transmembrane region" description="Helical" evidence="2">
    <location>
        <begin position="82"/>
        <end position="107"/>
    </location>
</feature>
<dbReference type="InterPro" id="IPR045339">
    <property type="entry name" value="DUF6534"/>
</dbReference>
<feature type="transmembrane region" description="Helical" evidence="2">
    <location>
        <begin position="228"/>
        <end position="249"/>
    </location>
</feature>
<dbReference type="PANTHER" id="PTHR40465:SF1">
    <property type="entry name" value="DUF6534 DOMAIN-CONTAINING PROTEIN"/>
    <property type="match status" value="1"/>
</dbReference>
<evidence type="ECO:0000313" key="5">
    <source>
        <dbReference type="Proteomes" id="UP000308652"/>
    </source>
</evidence>
<feature type="compositionally biased region" description="Polar residues" evidence="1">
    <location>
        <begin position="312"/>
        <end position="321"/>
    </location>
</feature>
<evidence type="ECO:0000313" key="4">
    <source>
        <dbReference type="EMBL" id="TFK40317.1"/>
    </source>
</evidence>
<keyword evidence="2" id="KW-1133">Transmembrane helix</keyword>
<keyword evidence="2" id="KW-0472">Membrane</keyword>
<dbReference type="PANTHER" id="PTHR40465">
    <property type="entry name" value="CHROMOSOME 1, WHOLE GENOME SHOTGUN SEQUENCE"/>
    <property type="match status" value="1"/>
</dbReference>
<dbReference type="EMBL" id="ML213597">
    <property type="protein sequence ID" value="TFK40317.1"/>
    <property type="molecule type" value="Genomic_DNA"/>
</dbReference>
<accession>A0A5C3M5Z3</accession>
<sequence>MEVHVEDTLGALFIGALITMAVYGITTLQMYFYYMYFPRDEWVVKLLVALIWILDTLHVIFMGHALHYYLISEFGNPKAQVYGIWSLFTSIGINILMAFVVQCFFTQRIFQLCPSNKRWLVSSIIGFTVIAHFCFGMETVALVFVKREFTRLKEVSLIAALPFGVFAILSDVFIALALCILLHSNRSDFSDTNNLINKLIVYAINRCLLTTVVAIVEVVTFIAVPNSFYSFAIDFIIGKLYANSLLAALNSRKTLRGNNQDQSMSTELSTSFNITSVAADNAASGLVNVRSRQSAMNDRVDVDIADKDSRHTTIQTGTSTQKSRRSNAGYI</sequence>
<protein>
    <recommendedName>
        <fullName evidence="3">DUF6534 domain-containing protein</fullName>
    </recommendedName>
</protein>
<name>A0A5C3M5Z3_9AGAR</name>
<feature type="transmembrane region" description="Helical" evidence="2">
    <location>
        <begin position="46"/>
        <end position="70"/>
    </location>
</feature>
<feature type="transmembrane region" description="Helical" evidence="2">
    <location>
        <begin position="203"/>
        <end position="222"/>
    </location>
</feature>
<feature type="transmembrane region" description="Helical" evidence="2">
    <location>
        <begin position="12"/>
        <end position="34"/>
    </location>
</feature>
<dbReference type="AlphaFoldDB" id="A0A5C3M5Z3"/>
<keyword evidence="5" id="KW-1185">Reference proteome</keyword>
<proteinExistence type="predicted"/>
<dbReference type="OrthoDB" id="3012488at2759"/>
<feature type="transmembrane region" description="Helical" evidence="2">
    <location>
        <begin position="157"/>
        <end position="182"/>
    </location>
</feature>
<reference evidence="4 5" key="1">
    <citation type="journal article" date="2019" name="Nat. Ecol. Evol.">
        <title>Megaphylogeny resolves global patterns of mushroom evolution.</title>
        <authorList>
            <person name="Varga T."/>
            <person name="Krizsan K."/>
            <person name="Foldi C."/>
            <person name="Dima B."/>
            <person name="Sanchez-Garcia M."/>
            <person name="Sanchez-Ramirez S."/>
            <person name="Szollosi G.J."/>
            <person name="Szarkandi J.G."/>
            <person name="Papp V."/>
            <person name="Albert L."/>
            <person name="Andreopoulos W."/>
            <person name="Angelini C."/>
            <person name="Antonin V."/>
            <person name="Barry K.W."/>
            <person name="Bougher N.L."/>
            <person name="Buchanan P."/>
            <person name="Buyck B."/>
            <person name="Bense V."/>
            <person name="Catcheside P."/>
            <person name="Chovatia M."/>
            <person name="Cooper J."/>
            <person name="Damon W."/>
            <person name="Desjardin D."/>
            <person name="Finy P."/>
            <person name="Geml J."/>
            <person name="Haridas S."/>
            <person name="Hughes K."/>
            <person name="Justo A."/>
            <person name="Karasinski D."/>
            <person name="Kautmanova I."/>
            <person name="Kiss B."/>
            <person name="Kocsube S."/>
            <person name="Kotiranta H."/>
            <person name="LaButti K.M."/>
            <person name="Lechner B.E."/>
            <person name="Liimatainen K."/>
            <person name="Lipzen A."/>
            <person name="Lukacs Z."/>
            <person name="Mihaltcheva S."/>
            <person name="Morgado L.N."/>
            <person name="Niskanen T."/>
            <person name="Noordeloos M.E."/>
            <person name="Ohm R.A."/>
            <person name="Ortiz-Santana B."/>
            <person name="Ovrebo C."/>
            <person name="Racz N."/>
            <person name="Riley R."/>
            <person name="Savchenko A."/>
            <person name="Shiryaev A."/>
            <person name="Soop K."/>
            <person name="Spirin V."/>
            <person name="Szebenyi C."/>
            <person name="Tomsovsky M."/>
            <person name="Tulloss R.E."/>
            <person name="Uehling J."/>
            <person name="Grigoriev I.V."/>
            <person name="Vagvolgyi C."/>
            <person name="Papp T."/>
            <person name="Martin F.M."/>
            <person name="Miettinen O."/>
            <person name="Hibbett D.S."/>
            <person name="Nagy L.G."/>
        </authorList>
    </citation>
    <scope>NUCLEOTIDE SEQUENCE [LARGE SCALE GENOMIC DNA]</scope>
    <source>
        <strain evidence="4 5">CBS 166.37</strain>
    </source>
</reference>
<organism evidence="4 5">
    <name type="scientific">Crucibulum laeve</name>
    <dbReference type="NCBI Taxonomy" id="68775"/>
    <lineage>
        <taxon>Eukaryota</taxon>
        <taxon>Fungi</taxon>
        <taxon>Dikarya</taxon>
        <taxon>Basidiomycota</taxon>
        <taxon>Agaricomycotina</taxon>
        <taxon>Agaricomycetes</taxon>
        <taxon>Agaricomycetidae</taxon>
        <taxon>Agaricales</taxon>
        <taxon>Agaricineae</taxon>
        <taxon>Nidulariaceae</taxon>
        <taxon>Crucibulum</taxon>
    </lineage>
</organism>
<evidence type="ECO:0000256" key="1">
    <source>
        <dbReference type="SAM" id="MobiDB-lite"/>
    </source>
</evidence>
<dbReference type="STRING" id="68775.A0A5C3M5Z3"/>
<dbReference type="Pfam" id="PF20152">
    <property type="entry name" value="DUF6534"/>
    <property type="match status" value="1"/>
</dbReference>
<feature type="domain" description="DUF6534" evidence="3">
    <location>
        <begin position="168"/>
        <end position="253"/>
    </location>
</feature>
<dbReference type="Proteomes" id="UP000308652">
    <property type="component" value="Unassembled WGS sequence"/>
</dbReference>
<evidence type="ECO:0000259" key="3">
    <source>
        <dbReference type="Pfam" id="PF20152"/>
    </source>
</evidence>
<feature type="region of interest" description="Disordered" evidence="1">
    <location>
        <begin position="307"/>
        <end position="331"/>
    </location>
</feature>